<protein>
    <submittedName>
        <fullName evidence="1">Uncharacterized protein</fullName>
    </submittedName>
</protein>
<accession>A0A098PW72</accession>
<reference evidence="1 2" key="1">
    <citation type="submission" date="2014-09" db="EMBL/GenBank/DDBJ databases">
        <title>A draft genome sequence for Xanthomonas axonopodis pv. vasculorum NCPPB 900.</title>
        <authorList>
            <person name="Harrison J."/>
            <person name="Studholme D.J."/>
        </authorList>
    </citation>
    <scope>NUCLEOTIDE SEQUENCE [LARGE SCALE GENOMIC DNA]</scope>
    <source>
        <strain evidence="1 2">NCPPB 900</strain>
    </source>
</reference>
<dbReference type="GeneID" id="58004872"/>
<dbReference type="RefSeq" id="WP_017158194.1">
    <property type="nucleotide sequence ID" value="NZ_CP053649.1"/>
</dbReference>
<dbReference type="AlphaFoldDB" id="A0A098PW72"/>
<dbReference type="EMBL" id="JPHD02000118">
    <property type="protein sequence ID" value="KGE50818.1"/>
    <property type="molecule type" value="Genomic_DNA"/>
</dbReference>
<evidence type="ECO:0000313" key="2">
    <source>
        <dbReference type="Proteomes" id="UP000028012"/>
    </source>
</evidence>
<comment type="caution">
    <text evidence="1">The sequence shown here is derived from an EMBL/GenBank/DDBJ whole genome shotgun (WGS) entry which is preliminary data.</text>
</comment>
<evidence type="ECO:0000313" key="1">
    <source>
        <dbReference type="EMBL" id="KGE50818.1"/>
    </source>
</evidence>
<dbReference type="HOGENOM" id="CLU_211120_0_0_6"/>
<gene>
    <name evidence="1" type="ORF">GW15_0218520</name>
</gene>
<sequence length="58" mass="6150">MTTQKERVGGTDAVPIFKMQETTRDGELTKYVVGDTGVAFDSLEGAQAAAKDLGTLDD</sequence>
<proteinExistence type="predicted"/>
<name>A0A098PW72_9XANT</name>
<organism evidence="1 2">
    <name type="scientific">Xanthomonas axonopodis pv. vasculorum</name>
    <dbReference type="NCBI Taxonomy" id="325777"/>
    <lineage>
        <taxon>Bacteria</taxon>
        <taxon>Pseudomonadati</taxon>
        <taxon>Pseudomonadota</taxon>
        <taxon>Gammaproteobacteria</taxon>
        <taxon>Lysobacterales</taxon>
        <taxon>Lysobacteraceae</taxon>
        <taxon>Xanthomonas</taxon>
    </lineage>
</organism>
<dbReference type="Proteomes" id="UP000028012">
    <property type="component" value="Unassembled WGS sequence"/>
</dbReference>